<dbReference type="EMBL" id="CAJVRM010000090">
    <property type="protein sequence ID" value="CAG8974056.1"/>
    <property type="molecule type" value="Genomic_DNA"/>
</dbReference>
<evidence type="ECO:0000313" key="4">
    <source>
        <dbReference type="Proteomes" id="UP000701801"/>
    </source>
</evidence>
<keyword evidence="4" id="KW-1185">Reference proteome</keyword>
<feature type="region of interest" description="Disordered" evidence="1">
    <location>
        <begin position="1"/>
        <end position="31"/>
    </location>
</feature>
<evidence type="ECO:0000256" key="2">
    <source>
        <dbReference type="SAM" id="Phobius"/>
    </source>
</evidence>
<sequence>MEKSTVSNTPDSDIIPSEDFEPGLDSTSKSTLKDDMELPKWQLMALSISICCGLFLSLLDTTIVAAGLFTIGQDFGDLESLN</sequence>
<name>A0A9N9Q572_9HELO</name>
<comment type="caution">
    <text evidence="3">The sequence shown here is derived from an EMBL/GenBank/DDBJ whole genome shotgun (WGS) entry which is preliminary data.</text>
</comment>
<keyword evidence="2" id="KW-0472">Membrane</keyword>
<evidence type="ECO:0000313" key="3">
    <source>
        <dbReference type="EMBL" id="CAG8974056.1"/>
    </source>
</evidence>
<feature type="transmembrane region" description="Helical" evidence="2">
    <location>
        <begin position="43"/>
        <end position="71"/>
    </location>
</feature>
<reference evidence="3" key="1">
    <citation type="submission" date="2021-07" db="EMBL/GenBank/DDBJ databases">
        <authorList>
            <person name="Durling M."/>
        </authorList>
    </citation>
    <scope>NUCLEOTIDE SEQUENCE</scope>
</reference>
<evidence type="ECO:0000256" key="1">
    <source>
        <dbReference type="SAM" id="MobiDB-lite"/>
    </source>
</evidence>
<protein>
    <submittedName>
        <fullName evidence="3">Uncharacterized protein</fullName>
    </submittedName>
</protein>
<dbReference type="OrthoDB" id="440553at2759"/>
<feature type="compositionally biased region" description="Polar residues" evidence="1">
    <location>
        <begin position="1"/>
        <end position="11"/>
    </location>
</feature>
<proteinExistence type="predicted"/>
<keyword evidence="2" id="KW-1133">Transmembrane helix</keyword>
<accession>A0A9N9Q572</accession>
<keyword evidence="2" id="KW-0812">Transmembrane</keyword>
<dbReference type="AlphaFoldDB" id="A0A9N9Q572"/>
<dbReference type="Proteomes" id="UP000701801">
    <property type="component" value="Unassembled WGS sequence"/>
</dbReference>
<gene>
    <name evidence="3" type="ORF">HYALB_00009557</name>
</gene>
<organism evidence="3 4">
    <name type="scientific">Hymenoscyphus albidus</name>
    <dbReference type="NCBI Taxonomy" id="595503"/>
    <lineage>
        <taxon>Eukaryota</taxon>
        <taxon>Fungi</taxon>
        <taxon>Dikarya</taxon>
        <taxon>Ascomycota</taxon>
        <taxon>Pezizomycotina</taxon>
        <taxon>Leotiomycetes</taxon>
        <taxon>Helotiales</taxon>
        <taxon>Helotiaceae</taxon>
        <taxon>Hymenoscyphus</taxon>
    </lineage>
</organism>